<dbReference type="InterPro" id="IPR018541">
    <property type="entry name" value="Ftsk_gamma"/>
</dbReference>
<dbReference type="SUPFAM" id="SSF52540">
    <property type="entry name" value="P-loop containing nucleoside triphosphate hydrolases"/>
    <property type="match status" value="1"/>
</dbReference>
<dbReference type="InterPro" id="IPR002543">
    <property type="entry name" value="FtsK_dom"/>
</dbReference>
<keyword evidence="10" id="KW-0238">DNA-binding</keyword>
<evidence type="ECO:0000256" key="16">
    <source>
        <dbReference type="SAM" id="Phobius"/>
    </source>
</evidence>
<evidence type="ECO:0000256" key="3">
    <source>
        <dbReference type="ARBA" id="ARBA00022475"/>
    </source>
</evidence>
<dbReference type="SMART" id="SM00843">
    <property type="entry name" value="Ftsk_gamma"/>
    <property type="match status" value="1"/>
</dbReference>
<evidence type="ECO:0000256" key="5">
    <source>
        <dbReference type="ARBA" id="ARBA00022692"/>
    </source>
</evidence>
<keyword evidence="12" id="KW-0131">Cell cycle</keyword>
<keyword evidence="3" id="KW-1003">Cell membrane</keyword>
<dbReference type="InterPro" id="IPR036388">
    <property type="entry name" value="WH-like_DNA-bd_sf"/>
</dbReference>
<dbReference type="PANTHER" id="PTHR22683">
    <property type="entry name" value="SPORULATION PROTEIN RELATED"/>
    <property type="match status" value="1"/>
</dbReference>
<evidence type="ECO:0000256" key="8">
    <source>
        <dbReference type="ARBA" id="ARBA00022840"/>
    </source>
</evidence>
<dbReference type="Pfam" id="PF13491">
    <property type="entry name" value="FtsK_4TM"/>
    <property type="match status" value="1"/>
</dbReference>
<dbReference type="GO" id="GO:0007059">
    <property type="term" value="P:chromosome segregation"/>
    <property type="evidence" value="ECO:0007669"/>
    <property type="project" value="UniProtKB-KW"/>
</dbReference>
<dbReference type="EMBL" id="CP036434">
    <property type="protein sequence ID" value="QDV09726.1"/>
    <property type="molecule type" value="Genomic_DNA"/>
</dbReference>
<dbReference type="Pfam" id="PF09397">
    <property type="entry name" value="FtsK_gamma"/>
    <property type="match status" value="1"/>
</dbReference>
<feature type="transmembrane region" description="Helical" evidence="16">
    <location>
        <begin position="146"/>
        <end position="167"/>
    </location>
</feature>
<comment type="similarity">
    <text evidence="2">Belongs to the FtsK/SpoIIIE/SftA family.</text>
</comment>
<dbReference type="GO" id="GO:0005886">
    <property type="term" value="C:plasma membrane"/>
    <property type="evidence" value="ECO:0007669"/>
    <property type="project" value="UniProtKB-SubCell"/>
</dbReference>
<keyword evidence="8 14" id="KW-0067">ATP-binding</keyword>
<dbReference type="Gene3D" id="3.30.980.40">
    <property type="match status" value="1"/>
</dbReference>
<dbReference type="Pfam" id="PF17854">
    <property type="entry name" value="FtsK_alpha"/>
    <property type="match status" value="1"/>
</dbReference>
<dbReference type="InterPro" id="IPR025199">
    <property type="entry name" value="FtsK_4TM"/>
</dbReference>
<feature type="domain" description="FtsK" evidence="17">
    <location>
        <begin position="612"/>
        <end position="815"/>
    </location>
</feature>
<feature type="region of interest" description="Disordered" evidence="15">
    <location>
        <begin position="302"/>
        <end position="452"/>
    </location>
</feature>
<evidence type="ECO:0000256" key="14">
    <source>
        <dbReference type="PROSITE-ProRule" id="PRU00289"/>
    </source>
</evidence>
<feature type="compositionally biased region" description="Acidic residues" evidence="15">
    <location>
        <begin position="340"/>
        <end position="409"/>
    </location>
</feature>
<keyword evidence="19" id="KW-1185">Reference proteome</keyword>
<proteinExistence type="inferred from homology"/>
<feature type="compositionally biased region" description="Basic residues" evidence="15">
    <location>
        <begin position="306"/>
        <end position="333"/>
    </location>
</feature>
<reference evidence="18 19" key="1">
    <citation type="submission" date="2019-02" db="EMBL/GenBank/DDBJ databases">
        <title>Deep-cultivation of Planctomycetes and their phenomic and genomic characterization uncovers novel biology.</title>
        <authorList>
            <person name="Wiegand S."/>
            <person name="Jogler M."/>
            <person name="Boedeker C."/>
            <person name="Pinto D."/>
            <person name="Vollmers J."/>
            <person name="Rivas-Marin E."/>
            <person name="Kohn T."/>
            <person name="Peeters S.H."/>
            <person name="Heuer A."/>
            <person name="Rast P."/>
            <person name="Oberbeckmann S."/>
            <person name="Bunk B."/>
            <person name="Jeske O."/>
            <person name="Meyerdierks A."/>
            <person name="Storesund J.E."/>
            <person name="Kallscheuer N."/>
            <person name="Luecker S."/>
            <person name="Lage O.M."/>
            <person name="Pohl T."/>
            <person name="Merkel B.J."/>
            <person name="Hornburger P."/>
            <person name="Mueller R.-W."/>
            <person name="Bruemmer F."/>
            <person name="Labrenz M."/>
            <person name="Spormann A.M."/>
            <person name="Op den Camp H."/>
            <person name="Overmann J."/>
            <person name="Amann R."/>
            <person name="Jetten M.S.M."/>
            <person name="Mascher T."/>
            <person name="Medema M.H."/>
            <person name="Devos D.P."/>
            <person name="Kaster A.-K."/>
            <person name="Ovreas L."/>
            <person name="Rohde M."/>
            <person name="Galperin M.Y."/>
            <person name="Jogler C."/>
        </authorList>
    </citation>
    <scope>NUCLEOTIDE SEQUENCE [LARGE SCALE GENOMIC DNA]</scope>
    <source>
        <strain evidence="18 19">Poly30</strain>
    </source>
</reference>
<dbReference type="Pfam" id="PF01580">
    <property type="entry name" value="FtsK_SpoIIIE"/>
    <property type="match status" value="1"/>
</dbReference>
<keyword evidence="5 16" id="KW-0812">Transmembrane</keyword>
<evidence type="ECO:0000256" key="7">
    <source>
        <dbReference type="ARBA" id="ARBA00022829"/>
    </source>
</evidence>
<sequence length="969" mass="105566">MGLRRLRRGGGPLDRRPAGTLARKANKKKASPKKGRGAKGGETGRWRQLAGSFLFGEALDDDSSARVRELGGLVLVGMSLWLLLSMATFITPREAAPAGSNLGGALGHYLADGALSAVGLSGYLLAALGILWGSVIIARKEVRMPILRLVGVVFFVLGFAFVLDLGFGPDMEARKAFLAARNQAAIYGEQIAGADVVLSTFSADLPFGTGGWLALVSNPGLVERFGEVGLWIVLLTIVGISALLATEMAFYTAITSFGDWLDDRRERMGEEFLPAVGGWAKRLFVGIWDFLRGADLSASAAGSAKKSTRKSSRSKAGKKASTKKATTKPKAPKKPKELPDLDGLDDVDEPEDELEDGEEYEYEYVDEDGNPIDPSELDEYEEEDEDAEYEEDGELEDDEEWEYEDEDDVLQPAAKRGASDDEEDEYEDDDAESDAEFDRAAEEASAKAKRAAAAAMRRAATMERKVYDPPTPPPGPWELPPFDLLEAPEANIGLDKEFLETSAQNLENALRSFRVEAEVVGAQVGPAVTMFELTVAQGTRMSKVTTLSQEIAATLRARNVRIVAPIPGKSTIGIEVPNATRRTVRISELVTQKAYDTDYMALPLFLGMDAEGKSIVEDLARAPHMLIAGTTGSGKSVCINTIIASFLLTRSPHDVKLILVDPKMVELQMFEKIPHLELPVVTDMKQATNVLQWAVEKMESRYELFMNAGVKNIKTYNKLGEDKLREKLGDEFSENYTPRHVPYIVLVIDEMADLMMQAKKEAEGAITRLAQKSRAVGIHVIVATQRPSTDVITGVIKGNLPTRIAFQVASKIDSRVILDCMGAEKLLGQGDMLYAPPSASQVIRVQGALVEDHELQALVDHVCKHAAPNFDQQLVQTATGSAPPGELSQGGEKADEMFNEAVTVVLKYRRGSASLLQRALGIGYTRASRLIDQMTDAGILGPHKGSKAREIFMTLEDWEENQANLDRAG</sequence>
<evidence type="ECO:0000313" key="18">
    <source>
        <dbReference type="EMBL" id="QDV09726.1"/>
    </source>
</evidence>
<evidence type="ECO:0000313" key="19">
    <source>
        <dbReference type="Proteomes" id="UP000320390"/>
    </source>
</evidence>
<name>A0A518F062_9BACT</name>
<dbReference type="PROSITE" id="PS50901">
    <property type="entry name" value="FTSK"/>
    <property type="match status" value="1"/>
</dbReference>
<dbReference type="AlphaFoldDB" id="A0A518F062"/>
<dbReference type="GO" id="GO:0051301">
    <property type="term" value="P:cell division"/>
    <property type="evidence" value="ECO:0007669"/>
    <property type="project" value="UniProtKB-KW"/>
</dbReference>
<protein>
    <submittedName>
        <fullName evidence="18">DNA translocase FtsK</fullName>
    </submittedName>
</protein>
<dbReference type="GO" id="GO:0003677">
    <property type="term" value="F:DNA binding"/>
    <property type="evidence" value="ECO:0007669"/>
    <property type="project" value="UniProtKB-KW"/>
</dbReference>
<gene>
    <name evidence="18" type="primary">ftsK</name>
    <name evidence="18" type="ORF">Poly30_52850</name>
</gene>
<dbReference type="InterPro" id="IPR027417">
    <property type="entry name" value="P-loop_NTPase"/>
</dbReference>
<evidence type="ECO:0000256" key="6">
    <source>
        <dbReference type="ARBA" id="ARBA00022741"/>
    </source>
</evidence>
<feature type="transmembrane region" description="Helical" evidence="16">
    <location>
        <begin position="70"/>
        <end position="90"/>
    </location>
</feature>
<feature type="transmembrane region" description="Helical" evidence="16">
    <location>
        <begin position="228"/>
        <end position="251"/>
    </location>
</feature>
<accession>A0A518F062</accession>
<dbReference type="Proteomes" id="UP000320390">
    <property type="component" value="Chromosome"/>
</dbReference>
<feature type="transmembrane region" description="Helical" evidence="16">
    <location>
        <begin position="110"/>
        <end position="134"/>
    </location>
</feature>
<feature type="compositionally biased region" description="Acidic residues" evidence="15">
    <location>
        <begin position="420"/>
        <end position="435"/>
    </location>
</feature>
<evidence type="ECO:0000256" key="13">
    <source>
        <dbReference type="ARBA" id="ARBA00025923"/>
    </source>
</evidence>
<feature type="compositionally biased region" description="Basic residues" evidence="15">
    <location>
        <begin position="24"/>
        <end position="37"/>
    </location>
</feature>
<dbReference type="InterPro" id="IPR003593">
    <property type="entry name" value="AAA+_ATPase"/>
</dbReference>
<dbReference type="GO" id="GO:0005524">
    <property type="term" value="F:ATP binding"/>
    <property type="evidence" value="ECO:0007669"/>
    <property type="project" value="UniProtKB-UniRule"/>
</dbReference>
<evidence type="ECO:0000256" key="12">
    <source>
        <dbReference type="ARBA" id="ARBA00023306"/>
    </source>
</evidence>
<evidence type="ECO:0000256" key="9">
    <source>
        <dbReference type="ARBA" id="ARBA00022989"/>
    </source>
</evidence>
<dbReference type="Gene3D" id="3.40.50.300">
    <property type="entry name" value="P-loop containing nucleotide triphosphate hydrolases"/>
    <property type="match status" value="1"/>
</dbReference>
<comment type="subunit">
    <text evidence="13">Homohexamer. Forms a ring that surrounds DNA.</text>
</comment>
<organism evidence="18 19">
    <name type="scientific">Saltatorellus ferox</name>
    <dbReference type="NCBI Taxonomy" id="2528018"/>
    <lineage>
        <taxon>Bacteria</taxon>
        <taxon>Pseudomonadati</taxon>
        <taxon>Planctomycetota</taxon>
        <taxon>Planctomycetia</taxon>
        <taxon>Planctomycetia incertae sedis</taxon>
        <taxon>Saltatorellus</taxon>
    </lineage>
</organism>
<evidence type="ECO:0000256" key="1">
    <source>
        <dbReference type="ARBA" id="ARBA00004651"/>
    </source>
</evidence>
<evidence type="ECO:0000256" key="4">
    <source>
        <dbReference type="ARBA" id="ARBA00022618"/>
    </source>
</evidence>
<dbReference type="InterPro" id="IPR050206">
    <property type="entry name" value="FtsK/SpoIIIE/SftA"/>
</dbReference>
<evidence type="ECO:0000259" key="17">
    <source>
        <dbReference type="PROSITE" id="PS50901"/>
    </source>
</evidence>
<dbReference type="PANTHER" id="PTHR22683:SF41">
    <property type="entry name" value="DNA TRANSLOCASE FTSK"/>
    <property type="match status" value="1"/>
</dbReference>
<feature type="region of interest" description="Disordered" evidence="15">
    <location>
        <begin position="1"/>
        <end position="43"/>
    </location>
</feature>
<evidence type="ECO:0000256" key="2">
    <source>
        <dbReference type="ARBA" id="ARBA00006474"/>
    </source>
</evidence>
<dbReference type="CDD" id="cd01127">
    <property type="entry name" value="TrwB_TraG_TraD_VirD4"/>
    <property type="match status" value="1"/>
</dbReference>
<evidence type="ECO:0000256" key="10">
    <source>
        <dbReference type="ARBA" id="ARBA00023125"/>
    </source>
</evidence>
<keyword evidence="4" id="KW-0132">Cell division</keyword>
<keyword evidence="11 16" id="KW-0472">Membrane</keyword>
<dbReference type="SUPFAM" id="SSF46785">
    <property type="entry name" value="Winged helix' DNA-binding domain"/>
    <property type="match status" value="1"/>
</dbReference>
<keyword evidence="7" id="KW-0159">Chromosome partition</keyword>
<feature type="binding site" evidence="14">
    <location>
        <begin position="629"/>
        <end position="636"/>
    </location>
    <ligand>
        <name>ATP</name>
        <dbReference type="ChEBI" id="CHEBI:30616"/>
    </ligand>
</feature>
<dbReference type="InterPro" id="IPR041027">
    <property type="entry name" value="FtsK_alpha"/>
</dbReference>
<dbReference type="InterPro" id="IPR036390">
    <property type="entry name" value="WH_DNA-bd_sf"/>
</dbReference>
<keyword evidence="9 16" id="KW-1133">Transmembrane helix</keyword>
<dbReference type="Gene3D" id="1.10.10.10">
    <property type="entry name" value="Winged helix-like DNA-binding domain superfamily/Winged helix DNA-binding domain"/>
    <property type="match status" value="1"/>
</dbReference>
<evidence type="ECO:0000256" key="15">
    <source>
        <dbReference type="SAM" id="MobiDB-lite"/>
    </source>
</evidence>
<feature type="compositionally biased region" description="Basic and acidic residues" evidence="15">
    <location>
        <begin position="436"/>
        <end position="446"/>
    </location>
</feature>
<evidence type="ECO:0000256" key="11">
    <source>
        <dbReference type="ARBA" id="ARBA00023136"/>
    </source>
</evidence>
<comment type="subcellular location">
    <subcellularLocation>
        <location evidence="1">Cell membrane</location>
        <topology evidence="1">Multi-pass membrane protein</topology>
    </subcellularLocation>
</comment>
<dbReference type="SMART" id="SM00382">
    <property type="entry name" value="AAA"/>
    <property type="match status" value="1"/>
</dbReference>
<keyword evidence="6 14" id="KW-0547">Nucleotide-binding</keyword>